<protein>
    <submittedName>
        <fullName evidence="3">Sushi, von Willebrand factor type A, EGF and pentraxin</fullName>
    </submittedName>
</protein>
<dbReference type="SUPFAM" id="SSF56436">
    <property type="entry name" value="C-type lectin-like"/>
    <property type="match status" value="1"/>
</dbReference>
<dbReference type="InterPro" id="IPR001304">
    <property type="entry name" value="C-type_lectin-like"/>
</dbReference>
<evidence type="ECO:0000313" key="3">
    <source>
        <dbReference type="EMBL" id="KAJ7379755.1"/>
    </source>
</evidence>
<proteinExistence type="predicted"/>
<name>A0A9X0CY18_9CNID</name>
<dbReference type="InterPro" id="IPR033989">
    <property type="entry name" value="CD209-like_CTLD"/>
</dbReference>
<dbReference type="InterPro" id="IPR050111">
    <property type="entry name" value="C-type_lectin/snaclec_domain"/>
</dbReference>
<sequence>MEVIYQPVWSYCSSDSCSPSHRCQTGFTEKGYRCVAKDSAGENDNTTECPSSWNPFEGSCYKLYTEGKDWITSKAFCENNDAQLVKIESAEENDFIKSQYLTGNVVYWIGLTDAENEGTWKWSDGSALTGYINWHFNEPNDMGGEDCVQIVLGTHSKIYNAGWNDATCSISLGFICEK</sequence>
<feature type="domain" description="C-type lectin" evidence="2">
    <location>
        <begin position="56"/>
        <end position="177"/>
    </location>
</feature>
<dbReference type="Proteomes" id="UP001163046">
    <property type="component" value="Unassembled WGS sequence"/>
</dbReference>
<dbReference type="InterPro" id="IPR016187">
    <property type="entry name" value="CTDL_fold"/>
</dbReference>
<dbReference type="GO" id="GO:0030246">
    <property type="term" value="F:carbohydrate binding"/>
    <property type="evidence" value="ECO:0007669"/>
    <property type="project" value="UniProtKB-KW"/>
</dbReference>
<comment type="caution">
    <text evidence="3">The sequence shown here is derived from an EMBL/GenBank/DDBJ whole genome shotgun (WGS) entry which is preliminary data.</text>
</comment>
<dbReference type="InterPro" id="IPR016186">
    <property type="entry name" value="C-type_lectin-like/link_sf"/>
</dbReference>
<evidence type="ECO:0000313" key="4">
    <source>
        <dbReference type="Proteomes" id="UP001163046"/>
    </source>
</evidence>
<dbReference type="PROSITE" id="PS50041">
    <property type="entry name" value="C_TYPE_LECTIN_2"/>
    <property type="match status" value="1"/>
</dbReference>
<accession>A0A9X0CY18</accession>
<dbReference type="SMART" id="SM00034">
    <property type="entry name" value="CLECT"/>
    <property type="match status" value="1"/>
</dbReference>
<dbReference type="Gene3D" id="3.10.100.10">
    <property type="entry name" value="Mannose-Binding Protein A, subunit A"/>
    <property type="match status" value="1"/>
</dbReference>
<keyword evidence="4" id="KW-1185">Reference proteome</keyword>
<dbReference type="EMBL" id="MU826356">
    <property type="protein sequence ID" value="KAJ7379755.1"/>
    <property type="molecule type" value="Genomic_DNA"/>
</dbReference>
<evidence type="ECO:0000259" key="2">
    <source>
        <dbReference type="PROSITE" id="PS50041"/>
    </source>
</evidence>
<dbReference type="OrthoDB" id="5956643at2759"/>
<dbReference type="CDD" id="cd03590">
    <property type="entry name" value="CLECT_DC-SIGN_like"/>
    <property type="match status" value="1"/>
</dbReference>
<reference evidence="3" key="1">
    <citation type="submission" date="2023-01" db="EMBL/GenBank/DDBJ databases">
        <title>Genome assembly of the deep-sea coral Lophelia pertusa.</title>
        <authorList>
            <person name="Herrera S."/>
            <person name="Cordes E."/>
        </authorList>
    </citation>
    <scope>NUCLEOTIDE SEQUENCE</scope>
    <source>
        <strain evidence="3">USNM1676648</strain>
        <tissue evidence="3">Polyp</tissue>
    </source>
</reference>
<dbReference type="PANTHER" id="PTHR22803">
    <property type="entry name" value="MANNOSE, PHOSPHOLIPASE, LECTIN RECEPTOR RELATED"/>
    <property type="match status" value="1"/>
</dbReference>
<gene>
    <name evidence="3" type="primary">SVEP1_10</name>
    <name evidence="3" type="ORF">OS493_014162</name>
</gene>
<dbReference type="Pfam" id="PF00059">
    <property type="entry name" value="Lectin_C"/>
    <property type="match status" value="1"/>
</dbReference>
<organism evidence="3 4">
    <name type="scientific">Desmophyllum pertusum</name>
    <dbReference type="NCBI Taxonomy" id="174260"/>
    <lineage>
        <taxon>Eukaryota</taxon>
        <taxon>Metazoa</taxon>
        <taxon>Cnidaria</taxon>
        <taxon>Anthozoa</taxon>
        <taxon>Hexacorallia</taxon>
        <taxon>Scleractinia</taxon>
        <taxon>Caryophylliina</taxon>
        <taxon>Caryophylliidae</taxon>
        <taxon>Desmophyllum</taxon>
    </lineage>
</organism>
<dbReference type="AlphaFoldDB" id="A0A9X0CY18"/>
<evidence type="ECO:0000256" key="1">
    <source>
        <dbReference type="ARBA" id="ARBA00022734"/>
    </source>
</evidence>
<keyword evidence="1" id="KW-0430">Lectin</keyword>